<organism evidence="4 5">
    <name type="scientific">Paenibacillus albicereus</name>
    <dbReference type="NCBI Taxonomy" id="2726185"/>
    <lineage>
        <taxon>Bacteria</taxon>
        <taxon>Bacillati</taxon>
        <taxon>Bacillota</taxon>
        <taxon>Bacilli</taxon>
        <taxon>Bacillales</taxon>
        <taxon>Paenibacillaceae</taxon>
        <taxon>Paenibacillus</taxon>
    </lineage>
</organism>
<dbReference type="SUPFAM" id="SSF48498">
    <property type="entry name" value="Tetracyclin repressor-like, C-terminal domain"/>
    <property type="match status" value="1"/>
</dbReference>
<evidence type="ECO:0000256" key="1">
    <source>
        <dbReference type="ARBA" id="ARBA00023125"/>
    </source>
</evidence>
<dbReference type="PANTHER" id="PTHR30055">
    <property type="entry name" value="HTH-TYPE TRANSCRIPTIONAL REGULATOR RUTR"/>
    <property type="match status" value="1"/>
</dbReference>
<evidence type="ECO:0000256" key="2">
    <source>
        <dbReference type="PROSITE-ProRule" id="PRU00335"/>
    </source>
</evidence>
<dbReference type="KEGG" id="palr:HGI30_22200"/>
<dbReference type="InterPro" id="IPR001647">
    <property type="entry name" value="HTH_TetR"/>
</dbReference>
<dbReference type="Gene3D" id="1.10.357.10">
    <property type="entry name" value="Tetracycline Repressor, domain 2"/>
    <property type="match status" value="1"/>
</dbReference>
<sequence length="219" mass="24378">MNRHEPWLEELLQGAADEGKTTARQARIVEAAVELFAEKGFAAASTSEIAVRAGVAEGTIFRHFKTKQELLLRIAKPAIVKLLAPFLLREFKDVLDVRYDSYGEFVQAMLANRLEFIRQNPRLVKMIVQELPLQPDLQEQVKQTLVPLLYPRLKAAVERFQEQGQLAPLPPPTVLRLTASGILGYIAGHLAAAAGRFPDWDDEAELQATIAFIVKGLSP</sequence>
<dbReference type="PROSITE" id="PS01081">
    <property type="entry name" value="HTH_TETR_1"/>
    <property type="match status" value="1"/>
</dbReference>
<dbReference type="InterPro" id="IPR023772">
    <property type="entry name" value="DNA-bd_HTH_TetR-type_CS"/>
</dbReference>
<proteinExistence type="predicted"/>
<dbReference type="PANTHER" id="PTHR30055:SF222">
    <property type="entry name" value="REGULATORY PROTEIN"/>
    <property type="match status" value="1"/>
</dbReference>
<evidence type="ECO:0000313" key="4">
    <source>
        <dbReference type="EMBL" id="QJC53969.1"/>
    </source>
</evidence>
<keyword evidence="1 2" id="KW-0238">DNA-binding</keyword>
<dbReference type="PRINTS" id="PR00455">
    <property type="entry name" value="HTHTETR"/>
</dbReference>
<dbReference type="PROSITE" id="PS50977">
    <property type="entry name" value="HTH_TETR_2"/>
    <property type="match status" value="1"/>
</dbReference>
<dbReference type="GO" id="GO:0003677">
    <property type="term" value="F:DNA binding"/>
    <property type="evidence" value="ECO:0007669"/>
    <property type="project" value="UniProtKB-UniRule"/>
</dbReference>
<dbReference type="InterPro" id="IPR009057">
    <property type="entry name" value="Homeodomain-like_sf"/>
</dbReference>
<gene>
    <name evidence="4" type="ORF">HGI30_22200</name>
</gene>
<dbReference type="SUPFAM" id="SSF46689">
    <property type="entry name" value="Homeodomain-like"/>
    <property type="match status" value="1"/>
</dbReference>
<evidence type="ECO:0000259" key="3">
    <source>
        <dbReference type="PROSITE" id="PS50977"/>
    </source>
</evidence>
<feature type="DNA-binding region" description="H-T-H motif" evidence="2">
    <location>
        <begin position="45"/>
        <end position="64"/>
    </location>
</feature>
<name>A0A6H2H2Z9_9BACL</name>
<dbReference type="EMBL" id="CP051428">
    <property type="protein sequence ID" value="QJC53969.1"/>
    <property type="molecule type" value="Genomic_DNA"/>
</dbReference>
<dbReference type="AlphaFoldDB" id="A0A6H2H2Z9"/>
<dbReference type="GO" id="GO:0006355">
    <property type="term" value="P:regulation of DNA-templated transcription"/>
    <property type="evidence" value="ECO:0007669"/>
    <property type="project" value="UniProtKB-ARBA"/>
</dbReference>
<dbReference type="Proteomes" id="UP000502136">
    <property type="component" value="Chromosome"/>
</dbReference>
<accession>A0A6H2H2Z9</accession>
<evidence type="ECO:0000313" key="5">
    <source>
        <dbReference type="Proteomes" id="UP000502136"/>
    </source>
</evidence>
<feature type="domain" description="HTH tetR-type" evidence="3">
    <location>
        <begin position="22"/>
        <end position="82"/>
    </location>
</feature>
<protein>
    <submittedName>
        <fullName evidence="4">TetR/AcrR family transcriptional regulator</fullName>
    </submittedName>
</protein>
<keyword evidence="5" id="KW-1185">Reference proteome</keyword>
<dbReference type="Pfam" id="PF00440">
    <property type="entry name" value="TetR_N"/>
    <property type="match status" value="1"/>
</dbReference>
<dbReference type="InterPro" id="IPR036271">
    <property type="entry name" value="Tet_transcr_reg_TetR-rel_C_sf"/>
</dbReference>
<reference evidence="4 5" key="1">
    <citation type="submission" date="2020-04" db="EMBL/GenBank/DDBJ databases">
        <title>Novel Paenibacillus strain UniB2 isolated from commercial digestive syrup.</title>
        <authorList>
            <person name="Thorat V."/>
            <person name="Kirdat K."/>
            <person name="Tiwarekar B."/>
            <person name="Yadav A."/>
        </authorList>
    </citation>
    <scope>NUCLEOTIDE SEQUENCE [LARGE SCALE GENOMIC DNA]</scope>
    <source>
        <strain evidence="4 5">UniB2</strain>
    </source>
</reference>
<dbReference type="InterPro" id="IPR050109">
    <property type="entry name" value="HTH-type_TetR-like_transc_reg"/>
</dbReference>
<dbReference type="RefSeq" id="WP_168909497.1">
    <property type="nucleotide sequence ID" value="NZ_CP051428.1"/>
</dbReference>